<dbReference type="GeneID" id="94336126"/>
<dbReference type="AlphaFoldDB" id="A0AAD9PL59"/>
<evidence type="ECO:0000313" key="3">
    <source>
        <dbReference type="Proteomes" id="UP001214638"/>
    </source>
</evidence>
<name>A0AAD9PL59_9APIC</name>
<protein>
    <submittedName>
        <fullName evidence="2">Uncharacterized protein</fullName>
    </submittedName>
</protein>
<evidence type="ECO:0000313" key="2">
    <source>
        <dbReference type="EMBL" id="KAK2196581.1"/>
    </source>
</evidence>
<reference evidence="2" key="1">
    <citation type="journal article" date="2023" name="Nat. Microbiol.">
        <title>Babesia duncani multi-omics identifies virulence factors and drug targets.</title>
        <authorList>
            <person name="Singh P."/>
            <person name="Lonardi S."/>
            <person name="Liang Q."/>
            <person name="Vydyam P."/>
            <person name="Khabirova E."/>
            <person name="Fang T."/>
            <person name="Gihaz S."/>
            <person name="Thekkiniath J."/>
            <person name="Munshi M."/>
            <person name="Abel S."/>
            <person name="Ciampossin L."/>
            <person name="Batugedara G."/>
            <person name="Gupta M."/>
            <person name="Lu X.M."/>
            <person name="Lenz T."/>
            <person name="Chakravarty S."/>
            <person name="Cornillot E."/>
            <person name="Hu Y."/>
            <person name="Ma W."/>
            <person name="Gonzalez L.M."/>
            <person name="Sanchez S."/>
            <person name="Estrada K."/>
            <person name="Sanchez-Flores A."/>
            <person name="Montero E."/>
            <person name="Harb O.S."/>
            <person name="Le Roch K.G."/>
            <person name="Mamoun C.B."/>
        </authorList>
    </citation>
    <scope>NUCLEOTIDE SEQUENCE</scope>
    <source>
        <strain evidence="2">WA1</strain>
    </source>
</reference>
<proteinExistence type="predicted"/>
<dbReference type="RefSeq" id="XP_067803423.1">
    <property type="nucleotide sequence ID" value="XM_067946859.1"/>
</dbReference>
<dbReference type="EMBL" id="JALLKP010000002">
    <property type="protein sequence ID" value="KAK2196581.1"/>
    <property type="molecule type" value="Genomic_DNA"/>
</dbReference>
<dbReference type="KEGG" id="bdw:94336126"/>
<dbReference type="Proteomes" id="UP001214638">
    <property type="component" value="Unassembled WGS sequence"/>
</dbReference>
<gene>
    <name evidence="2" type="ORF">BdWA1_001828</name>
</gene>
<evidence type="ECO:0000256" key="1">
    <source>
        <dbReference type="SAM" id="MobiDB-lite"/>
    </source>
</evidence>
<sequence>MGSPSVNNKHSAVLARCNEKLQELNLSTKPLKFRSFDQFYQYHSYKQREQTDLAIAKNACMLKAVVVKKVGEFKPTDKVLNERENLLIQQSDVDTCRKHENIIKKEPILQPEILKGRVQRLCKIFQKAHVDSNYKNVLKQTIEKNIHCKNTPRKSPRIKITPHLHATSTRFVETQKPTESKPESSVTEPCSNDSPAVVAPPTPVNQPVLEFTIQDTPEDSCEFSSEDQDDVDMLVQDVLNRFLNDEEFCKNFPSLIRDMSLSLITESDPQILFKLIEDIQQLISDENDDISPINKQNLDFDWFFTTENVCEFNLDSPTCSGTITPTHEVDLVPSNLRNEKFKEHFKWINNI</sequence>
<keyword evidence="3" id="KW-1185">Reference proteome</keyword>
<feature type="compositionally biased region" description="Polar residues" evidence="1">
    <location>
        <begin position="183"/>
        <end position="194"/>
    </location>
</feature>
<feature type="region of interest" description="Disordered" evidence="1">
    <location>
        <begin position="170"/>
        <end position="203"/>
    </location>
</feature>
<accession>A0AAD9PL59</accession>
<organism evidence="2 3">
    <name type="scientific">Babesia duncani</name>
    <dbReference type="NCBI Taxonomy" id="323732"/>
    <lineage>
        <taxon>Eukaryota</taxon>
        <taxon>Sar</taxon>
        <taxon>Alveolata</taxon>
        <taxon>Apicomplexa</taxon>
        <taxon>Aconoidasida</taxon>
        <taxon>Piroplasmida</taxon>
        <taxon>Babesiidae</taxon>
        <taxon>Babesia</taxon>
    </lineage>
</organism>
<comment type="caution">
    <text evidence="2">The sequence shown here is derived from an EMBL/GenBank/DDBJ whole genome shotgun (WGS) entry which is preliminary data.</text>
</comment>